<comment type="caution">
    <text evidence="4">The sequence shown here is derived from an EMBL/GenBank/DDBJ whole genome shotgun (WGS) entry which is preliminary data.</text>
</comment>
<gene>
    <name evidence="4" type="ORF">GCM10011396_14740</name>
</gene>
<proteinExistence type="predicted"/>
<reference evidence="4" key="2">
    <citation type="submission" date="2020-09" db="EMBL/GenBank/DDBJ databases">
        <authorList>
            <person name="Sun Q."/>
            <person name="Zhou Y."/>
        </authorList>
    </citation>
    <scope>NUCLEOTIDE SEQUENCE</scope>
    <source>
        <strain evidence="4">CGMCC 1.10998</strain>
    </source>
</reference>
<feature type="domain" description="Rhodanese" evidence="3">
    <location>
        <begin position="473"/>
        <end position="497"/>
    </location>
</feature>
<name>A0A916XFQ3_9BURK</name>
<dbReference type="InterPro" id="IPR051126">
    <property type="entry name" value="Thiosulfate_sulfurtransferase"/>
</dbReference>
<feature type="domain" description="Rhodanese" evidence="3">
    <location>
        <begin position="26"/>
        <end position="116"/>
    </location>
</feature>
<evidence type="ECO:0000313" key="4">
    <source>
        <dbReference type="EMBL" id="GGC68784.1"/>
    </source>
</evidence>
<dbReference type="Proteomes" id="UP000637423">
    <property type="component" value="Unassembled WGS sequence"/>
</dbReference>
<feature type="domain" description="Rhodanese" evidence="3">
    <location>
        <begin position="149"/>
        <end position="240"/>
    </location>
</feature>
<dbReference type="PANTHER" id="PTHR43855">
    <property type="entry name" value="THIOSULFATE SULFURTRANSFERASE"/>
    <property type="match status" value="1"/>
</dbReference>
<sequence>MNANTDVRAAVSKTVSATKIRKALLEKQEIALLDVREEAPFAEEHPLFAANFPLSRLELDAHARIPRPTTAIVVYDNGEGYAQRAADILSALGYTDVGSLDGGLSGWKAAGNEIFRDVNSASKAFGELVESVRHTPSFSAQEVQQMLDAKADVVVLDARRFDEYRTMSIPTSVSVPGAELVLRVRELAPDPSTQVIVNCAGRTRSIIGTQSLVNAGIPNPVAALRNGTIGWTLAGQSLQHRQQRRFGDVSEENRTQAAASARSIADRAGVQRVDYARLQEYLRQANRTTYCFDVRTPEEYLHAHLPGFRSAPGGQLVQETDHSAPVRGARIVLADDDGTRANMTASWLAQMGWDVHVLDGAGAEAWRDSGQTAPSLPPAVLAASCARLVSVEVLAGWLAQEKPEQGIEVVIVDFAASAQFVQQRIPGAWFALRSGLEAAVQNLPASKRFVLTSPDGLLARLVLQEFQSLISTLGEAEVFVLDGGTNAWLQAGQATEQANSAATPNLASPRTDRYRRPYEGTDNPVAAMQAYLDWEYGLVEQLARDGTHGFFVI</sequence>
<dbReference type="CDD" id="cd01534">
    <property type="entry name" value="4RHOD_Repeat_3"/>
    <property type="match status" value="1"/>
</dbReference>
<feature type="region of interest" description="Disordered" evidence="2">
    <location>
        <begin position="498"/>
        <end position="518"/>
    </location>
</feature>
<keyword evidence="5" id="KW-1185">Reference proteome</keyword>
<dbReference type="Pfam" id="PF00581">
    <property type="entry name" value="Rhodanese"/>
    <property type="match status" value="4"/>
</dbReference>
<dbReference type="CDD" id="cd01533">
    <property type="entry name" value="4RHOD_Repeat_2"/>
    <property type="match status" value="1"/>
</dbReference>
<dbReference type="SUPFAM" id="SSF52821">
    <property type="entry name" value="Rhodanese/Cell cycle control phosphatase"/>
    <property type="match status" value="4"/>
</dbReference>
<evidence type="ECO:0000313" key="5">
    <source>
        <dbReference type="Proteomes" id="UP000637423"/>
    </source>
</evidence>
<dbReference type="PANTHER" id="PTHR43855:SF1">
    <property type="entry name" value="THIOSULFATE SULFURTRANSFERASE"/>
    <property type="match status" value="1"/>
</dbReference>
<dbReference type="SMART" id="SM00450">
    <property type="entry name" value="RHOD"/>
    <property type="match status" value="4"/>
</dbReference>
<dbReference type="Gene3D" id="3.40.250.10">
    <property type="entry name" value="Rhodanese-like domain"/>
    <property type="match status" value="4"/>
</dbReference>
<dbReference type="AlphaFoldDB" id="A0A916XFQ3"/>
<reference evidence="4" key="1">
    <citation type="journal article" date="2014" name="Int. J. Syst. Evol. Microbiol.">
        <title>Complete genome sequence of Corynebacterium casei LMG S-19264T (=DSM 44701T), isolated from a smear-ripened cheese.</title>
        <authorList>
            <consortium name="US DOE Joint Genome Institute (JGI-PGF)"/>
            <person name="Walter F."/>
            <person name="Albersmeier A."/>
            <person name="Kalinowski J."/>
            <person name="Ruckert C."/>
        </authorList>
    </citation>
    <scope>NUCLEOTIDE SEQUENCE</scope>
    <source>
        <strain evidence="4">CGMCC 1.10998</strain>
    </source>
</reference>
<protein>
    <submittedName>
        <fullName evidence="4">Thiosulfate sulfurtransferase</fullName>
    </submittedName>
</protein>
<evidence type="ECO:0000259" key="3">
    <source>
        <dbReference type="PROSITE" id="PS50206"/>
    </source>
</evidence>
<dbReference type="RefSeq" id="WP_188565265.1">
    <property type="nucleotide sequence ID" value="NZ_BMED01000001.1"/>
</dbReference>
<keyword evidence="1" id="KW-0677">Repeat</keyword>
<dbReference type="InterPro" id="IPR036873">
    <property type="entry name" value="Rhodanese-like_dom_sf"/>
</dbReference>
<feature type="domain" description="Rhodanese" evidence="3">
    <location>
        <begin position="285"/>
        <end position="371"/>
    </location>
</feature>
<dbReference type="PROSITE" id="PS50206">
    <property type="entry name" value="RHODANESE_3"/>
    <property type="match status" value="4"/>
</dbReference>
<accession>A0A916XFQ3</accession>
<evidence type="ECO:0000256" key="2">
    <source>
        <dbReference type="SAM" id="MobiDB-lite"/>
    </source>
</evidence>
<dbReference type="EMBL" id="BMED01000001">
    <property type="protein sequence ID" value="GGC68784.1"/>
    <property type="molecule type" value="Genomic_DNA"/>
</dbReference>
<evidence type="ECO:0000256" key="1">
    <source>
        <dbReference type="ARBA" id="ARBA00022737"/>
    </source>
</evidence>
<dbReference type="InterPro" id="IPR001763">
    <property type="entry name" value="Rhodanese-like_dom"/>
</dbReference>
<feature type="compositionally biased region" description="Polar residues" evidence="2">
    <location>
        <begin position="498"/>
        <end position="508"/>
    </location>
</feature>
<organism evidence="4 5">
    <name type="scientific">Undibacterium terreum</name>
    <dbReference type="NCBI Taxonomy" id="1224302"/>
    <lineage>
        <taxon>Bacteria</taxon>
        <taxon>Pseudomonadati</taxon>
        <taxon>Pseudomonadota</taxon>
        <taxon>Betaproteobacteria</taxon>
        <taxon>Burkholderiales</taxon>
        <taxon>Oxalobacteraceae</taxon>
        <taxon>Undibacterium</taxon>
    </lineage>
</organism>